<dbReference type="PANTHER" id="PTHR34543:SF1">
    <property type="entry name" value="PROTEIN ABA DEFICIENT 4, CHLOROPLASTIC"/>
    <property type="match status" value="1"/>
</dbReference>
<dbReference type="PANTHER" id="PTHR34543">
    <property type="entry name" value="PROTEIN ABA DEFICIENT 4, CHLOROPLASTIC"/>
    <property type="match status" value="1"/>
</dbReference>
<protein>
    <recommendedName>
        <fullName evidence="4">DUF4281 domain-containing protein</fullName>
    </recommendedName>
</protein>
<name>A0A6C2YNZ5_9BACT</name>
<keyword evidence="3" id="KW-1185">Reference proteome</keyword>
<dbReference type="InParanoid" id="A0A6C2YNZ5"/>
<sequence length="142" mass="16502">MSWATIFTISNVIVIPFWLLMIVAPNWRVTQRVLDSLRPLLILPCLYLVLLSTTFGSVLPLLTQPPTLELIQQLLSTPQGATIGWIHFLAFDFFVGRWIWLETRAKRWSIWIIRLILVFTFMLGPIGLLLYLVGRELSEKRH</sequence>
<proteinExistence type="predicted"/>
<feature type="transmembrane region" description="Helical" evidence="1">
    <location>
        <begin position="112"/>
        <end position="133"/>
    </location>
</feature>
<feature type="transmembrane region" description="Helical" evidence="1">
    <location>
        <begin position="6"/>
        <end position="27"/>
    </location>
</feature>
<keyword evidence="1" id="KW-0812">Transmembrane</keyword>
<dbReference type="Proteomes" id="UP000464378">
    <property type="component" value="Chromosome"/>
</dbReference>
<evidence type="ECO:0000313" key="2">
    <source>
        <dbReference type="EMBL" id="VIP03114.1"/>
    </source>
</evidence>
<dbReference type="KEGG" id="tim:GMBLW1_08460"/>
<feature type="transmembrane region" description="Helical" evidence="1">
    <location>
        <begin position="39"/>
        <end position="62"/>
    </location>
</feature>
<evidence type="ECO:0000256" key="1">
    <source>
        <dbReference type="SAM" id="Phobius"/>
    </source>
</evidence>
<accession>A0A6C2YNZ5</accession>
<dbReference type="EMBL" id="LR593887">
    <property type="protein sequence ID" value="VTS03430.1"/>
    <property type="molecule type" value="Genomic_DNA"/>
</dbReference>
<keyword evidence="1" id="KW-0472">Membrane</keyword>
<feature type="transmembrane region" description="Helical" evidence="1">
    <location>
        <begin position="82"/>
        <end position="100"/>
    </location>
</feature>
<organism evidence="2">
    <name type="scientific">Tuwongella immobilis</name>
    <dbReference type="NCBI Taxonomy" id="692036"/>
    <lineage>
        <taxon>Bacteria</taxon>
        <taxon>Pseudomonadati</taxon>
        <taxon>Planctomycetota</taxon>
        <taxon>Planctomycetia</taxon>
        <taxon>Gemmatales</taxon>
        <taxon>Gemmataceae</taxon>
        <taxon>Tuwongella</taxon>
    </lineage>
</organism>
<keyword evidence="1" id="KW-1133">Transmembrane helix</keyword>
<dbReference type="InterPro" id="IPR025461">
    <property type="entry name" value="ABA4-like"/>
</dbReference>
<dbReference type="AlphaFoldDB" id="A0A6C2YNZ5"/>
<dbReference type="EMBL" id="LR586016">
    <property type="protein sequence ID" value="VIP03114.1"/>
    <property type="molecule type" value="Genomic_DNA"/>
</dbReference>
<gene>
    <name evidence="2" type="ORF">GMBLW1_08460</name>
</gene>
<evidence type="ECO:0000313" key="3">
    <source>
        <dbReference type="Proteomes" id="UP000464378"/>
    </source>
</evidence>
<reference evidence="2" key="1">
    <citation type="submission" date="2019-04" db="EMBL/GenBank/DDBJ databases">
        <authorList>
            <consortium name="Science for Life Laboratories"/>
        </authorList>
    </citation>
    <scope>NUCLEOTIDE SEQUENCE</scope>
    <source>
        <strain evidence="2">MBLW1</strain>
    </source>
</reference>
<dbReference type="Pfam" id="PF14108">
    <property type="entry name" value="ABA4-like"/>
    <property type="match status" value="1"/>
</dbReference>
<evidence type="ECO:0008006" key="4">
    <source>
        <dbReference type="Google" id="ProtNLM"/>
    </source>
</evidence>
<dbReference type="RefSeq" id="WP_162658214.1">
    <property type="nucleotide sequence ID" value="NZ_LR593887.1"/>
</dbReference>